<comment type="caution">
    <text evidence="2">The sequence shown here is derived from an EMBL/GenBank/DDBJ whole genome shotgun (WGS) entry which is preliminary data.</text>
</comment>
<name>A0AAJ0U7C7_9GAMM</name>
<keyword evidence="3" id="KW-1185">Reference proteome</keyword>
<reference evidence="2" key="2">
    <citation type="journal article" date="2020" name="Microorganisms">
        <title>Osmotic Adaptation and Compatible Solute Biosynthesis of Phototrophic Bacteria as Revealed from Genome Analyses.</title>
        <authorList>
            <person name="Imhoff J.F."/>
            <person name="Rahn T."/>
            <person name="Kunzel S."/>
            <person name="Keller A."/>
            <person name="Neulinger S.C."/>
        </authorList>
    </citation>
    <scope>NUCLEOTIDE SEQUENCE</scope>
    <source>
        <strain evidence="2">DSM 11080</strain>
    </source>
</reference>
<evidence type="ECO:0000313" key="2">
    <source>
        <dbReference type="EMBL" id="MBK1706558.1"/>
    </source>
</evidence>
<evidence type="ECO:0000313" key="3">
    <source>
        <dbReference type="Proteomes" id="UP001296776"/>
    </source>
</evidence>
<reference evidence="2" key="1">
    <citation type="submission" date="2017-08" db="EMBL/GenBank/DDBJ databases">
        <authorList>
            <person name="Imhoff J.F."/>
            <person name="Rahn T."/>
            <person name="Kuenzel S."/>
            <person name="Neulinger S.C."/>
        </authorList>
    </citation>
    <scope>NUCLEOTIDE SEQUENCE</scope>
    <source>
        <strain evidence="2">DSM 11080</strain>
    </source>
</reference>
<dbReference type="AlphaFoldDB" id="A0AAJ0U7C7"/>
<keyword evidence="1" id="KW-1133">Transmembrane helix</keyword>
<protein>
    <submittedName>
        <fullName evidence="2">Uncharacterized protein</fullName>
    </submittedName>
</protein>
<sequence>MGTFVALAIFLYSVFDLMRRLLARLALRLCQMREAPEGGFICDLKHRLAGYAEKSLLPRVAVMVGAFAVLAFIVIEHSPKL</sequence>
<evidence type="ECO:0000256" key="1">
    <source>
        <dbReference type="SAM" id="Phobius"/>
    </source>
</evidence>
<gene>
    <name evidence="2" type="ORF">CKO40_18895</name>
</gene>
<feature type="transmembrane region" description="Helical" evidence="1">
    <location>
        <begin position="56"/>
        <end position="75"/>
    </location>
</feature>
<accession>A0AAJ0U7C7</accession>
<dbReference type="Proteomes" id="UP001296776">
    <property type="component" value="Unassembled WGS sequence"/>
</dbReference>
<keyword evidence="1" id="KW-0472">Membrane</keyword>
<organism evidence="2 3">
    <name type="scientific">Halochromatium glycolicum</name>
    <dbReference type="NCBI Taxonomy" id="85075"/>
    <lineage>
        <taxon>Bacteria</taxon>
        <taxon>Pseudomonadati</taxon>
        <taxon>Pseudomonadota</taxon>
        <taxon>Gammaproteobacteria</taxon>
        <taxon>Chromatiales</taxon>
        <taxon>Chromatiaceae</taxon>
        <taxon>Halochromatium</taxon>
    </lineage>
</organism>
<proteinExistence type="predicted"/>
<dbReference type="EMBL" id="NRSJ01000044">
    <property type="protein sequence ID" value="MBK1706558.1"/>
    <property type="molecule type" value="Genomic_DNA"/>
</dbReference>
<keyword evidence="1" id="KW-0812">Transmembrane</keyword>